<dbReference type="PANTHER" id="PTHR46191:SF2">
    <property type="entry name" value="HALOACID DEHALOGENASE-LIKE HYDROLASE DOMAIN-CONTAINING PROTEIN 3"/>
    <property type="match status" value="1"/>
</dbReference>
<dbReference type="InterPro" id="IPR051828">
    <property type="entry name" value="HAD-like_hydrolase_domain"/>
</dbReference>
<evidence type="ECO:0000256" key="1">
    <source>
        <dbReference type="SAM" id="MobiDB-lite"/>
    </source>
</evidence>
<keyword evidence="3" id="KW-1185">Reference proteome</keyword>
<feature type="compositionally biased region" description="Pro residues" evidence="1">
    <location>
        <begin position="39"/>
        <end position="48"/>
    </location>
</feature>
<dbReference type="Gene3D" id="3.40.50.1000">
    <property type="entry name" value="HAD superfamily/HAD-like"/>
    <property type="match status" value="1"/>
</dbReference>
<gene>
    <name evidence="2" type="ORF">TWF481_007077</name>
</gene>
<dbReference type="InterPro" id="IPR044924">
    <property type="entry name" value="HAD-SF_hydro_IA_REG-2-like_cap"/>
</dbReference>
<accession>A0AAV9WAE6</accession>
<dbReference type="GO" id="GO:0005634">
    <property type="term" value="C:nucleus"/>
    <property type="evidence" value="ECO:0007669"/>
    <property type="project" value="TreeGrafter"/>
</dbReference>
<evidence type="ECO:0000313" key="2">
    <source>
        <dbReference type="EMBL" id="KAK6505156.1"/>
    </source>
</evidence>
<dbReference type="InterPro" id="IPR023214">
    <property type="entry name" value="HAD_sf"/>
</dbReference>
<dbReference type="SUPFAM" id="SSF56784">
    <property type="entry name" value="HAD-like"/>
    <property type="match status" value="1"/>
</dbReference>
<dbReference type="PANTHER" id="PTHR46191">
    <property type="match status" value="1"/>
</dbReference>
<comment type="caution">
    <text evidence="2">The sequence shown here is derived from an EMBL/GenBank/DDBJ whole genome shotgun (WGS) entry which is preliminary data.</text>
</comment>
<dbReference type="EMBL" id="JAVHJL010000004">
    <property type="protein sequence ID" value="KAK6505156.1"/>
    <property type="molecule type" value="Genomic_DNA"/>
</dbReference>
<dbReference type="Proteomes" id="UP001370758">
    <property type="component" value="Unassembled WGS sequence"/>
</dbReference>
<name>A0AAV9WAE6_9PEZI</name>
<feature type="region of interest" description="Disordered" evidence="1">
    <location>
        <begin position="36"/>
        <end position="55"/>
    </location>
</feature>
<dbReference type="Gene3D" id="1.10.150.720">
    <property type="entry name" value="Haloacid dehalogenase-like hydrolase"/>
    <property type="match status" value="1"/>
</dbReference>
<dbReference type="InterPro" id="IPR036412">
    <property type="entry name" value="HAD-like_sf"/>
</dbReference>
<reference evidence="2 3" key="1">
    <citation type="submission" date="2023-08" db="EMBL/GenBank/DDBJ databases">
        <authorList>
            <person name="Palmer J.M."/>
        </authorList>
    </citation>
    <scope>NUCLEOTIDE SEQUENCE [LARGE SCALE GENOMIC DNA]</scope>
    <source>
        <strain evidence="2 3">TWF481</strain>
    </source>
</reference>
<dbReference type="AlphaFoldDB" id="A0AAV9WAE6"/>
<organism evidence="2 3">
    <name type="scientific">Arthrobotrys musiformis</name>
    <dbReference type="NCBI Taxonomy" id="47236"/>
    <lineage>
        <taxon>Eukaryota</taxon>
        <taxon>Fungi</taxon>
        <taxon>Dikarya</taxon>
        <taxon>Ascomycota</taxon>
        <taxon>Pezizomycotina</taxon>
        <taxon>Orbiliomycetes</taxon>
        <taxon>Orbiliales</taxon>
        <taxon>Orbiliaceae</taxon>
        <taxon>Arthrobotrys</taxon>
    </lineage>
</organism>
<evidence type="ECO:0000313" key="3">
    <source>
        <dbReference type="Proteomes" id="UP001370758"/>
    </source>
</evidence>
<proteinExistence type="predicted"/>
<sequence>MTMSLPRILTSCVRPLAGVYKSLPVRCFHATGVAYKRTPVPPEEPTPTPAGKRADQDLDATLREIIVQSTLGDRDTHSHKSMKEEEPGEPTNLLITLDALGTLYKIRGDLGKQYTQVARGCGVEGLDERAVAGSFKKAFKELVASHPNYGFGTGMTPRQWWEQVTIKTFTPLLPASTPFPPSLSKALWTHFSSSSGYELHPSTLPFLRSISDLKSICTNTRRGVQNWKFRTITVGVISNSDHRVSTVLNSMNIDTTNFVTTASGHLGKIHAVSPAQRLQLNEEQAGVDGGSGRDIPQLSEAKREVIGDEQLVDFVATNCHLGFAKPSIRIFEAARRAAVRSVAERHGKEEAEREWEWYHVGDDPIEDVSGAYESGAVGVLFDPEGKVGDIETVVKGLGEGMGWKTMVVRDLREVTEAVETLGFMYPPGQQRVPYIPSKSNKA</sequence>
<protein>
    <submittedName>
        <fullName evidence="2">Uncharacterized protein</fullName>
    </submittedName>
</protein>